<organism evidence="6 7">
    <name type="scientific">Streptantibioticus silvisoli</name>
    <dbReference type="NCBI Taxonomy" id="2705255"/>
    <lineage>
        <taxon>Bacteria</taxon>
        <taxon>Bacillati</taxon>
        <taxon>Actinomycetota</taxon>
        <taxon>Actinomycetes</taxon>
        <taxon>Kitasatosporales</taxon>
        <taxon>Streptomycetaceae</taxon>
        <taxon>Streptantibioticus</taxon>
    </lineage>
</organism>
<dbReference type="RefSeq" id="WP_271322121.1">
    <property type="nucleotide sequence ID" value="NZ_JAAGKO020000067.1"/>
</dbReference>
<dbReference type="PANTHER" id="PTHR43585">
    <property type="entry name" value="FUMIPYRROLE BIOSYNTHESIS PROTEIN C"/>
    <property type="match status" value="1"/>
</dbReference>
<dbReference type="Pfam" id="PF18603">
    <property type="entry name" value="LAL_C2"/>
    <property type="match status" value="1"/>
</dbReference>
<dbReference type="InterPro" id="IPR011761">
    <property type="entry name" value="ATP-grasp"/>
</dbReference>
<gene>
    <name evidence="6" type="ORF">POF43_030355</name>
</gene>
<dbReference type="Gene3D" id="3.30.470.20">
    <property type="entry name" value="ATP-grasp fold, B domain"/>
    <property type="match status" value="1"/>
</dbReference>
<keyword evidence="7" id="KW-1185">Reference proteome</keyword>
<evidence type="ECO:0000256" key="3">
    <source>
        <dbReference type="ARBA" id="ARBA00022840"/>
    </source>
</evidence>
<dbReference type="PANTHER" id="PTHR43585:SF2">
    <property type="entry name" value="ATP-GRASP ENZYME FSQD"/>
    <property type="match status" value="1"/>
</dbReference>
<keyword evidence="3 4" id="KW-0067">ATP-binding</keyword>
<feature type="domain" description="ATP-grasp" evidence="5">
    <location>
        <begin position="120"/>
        <end position="322"/>
    </location>
</feature>
<name>A0ABT6W8A2_9ACTN</name>
<evidence type="ECO:0000256" key="2">
    <source>
        <dbReference type="ARBA" id="ARBA00022741"/>
    </source>
</evidence>
<sequence length="419" mass="42019">MPGTGDACVVIGCGLGMISEIDKMLPPGSVTVVEEADLIESGGLRERAARWPCVAAVVEGPAQRQEAAEPPPLAALADAAAVIPSTEYGVVATAVYARAAGLPGAGVAAALALRDKARLREVAGAAGIAQPDWARVADPAAVRAFAARHGGHCVLKPADRQGSLGVRLLGPGDDVDAAWRATAAADDGAARSAGWTPGGLLAEQRLLGPEVSVEALVAEGEVIWSNVTDKALWPGPFPVEAGHTLPSALPPEVCDRVVAATRALIAAVGYGTGALHSEWILVGGTEPHLVECAGRLPGGAIVPLIDQAYGGSLVADLVRVLRGERPDRAARAGCGAAIRFGAAEPGVVRAVHGTQEAAAVEGVFAAVVTAKEGSVAGPVTSGFDRTVHILATGADGPQAAAAAEKAAALVRIETVPADA</sequence>
<evidence type="ECO:0000259" key="5">
    <source>
        <dbReference type="PROSITE" id="PS50975"/>
    </source>
</evidence>
<dbReference type="EMBL" id="JAAGKO020000067">
    <property type="protein sequence ID" value="MDI5966982.1"/>
    <property type="molecule type" value="Genomic_DNA"/>
</dbReference>
<evidence type="ECO:0000313" key="6">
    <source>
        <dbReference type="EMBL" id="MDI5966982.1"/>
    </source>
</evidence>
<keyword evidence="1" id="KW-0436">Ligase</keyword>
<keyword evidence="2 4" id="KW-0547">Nucleotide-binding</keyword>
<dbReference type="InterPro" id="IPR052032">
    <property type="entry name" value="ATP-dep_AA_Ligase"/>
</dbReference>
<dbReference type="Proteomes" id="UP001156398">
    <property type="component" value="Unassembled WGS sequence"/>
</dbReference>
<dbReference type="PROSITE" id="PS50975">
    <property type="entry name" value="ATP_GRASP"/>
    <property type="match status" value="1"/>
</dbReference>
<reference evidence="6 7" key="1">
    <citation type="submission" date="2023-05" db="EMBL/GenBank/DDBJ databases">
        <title>Streptantibioticus silvisoli sp. nov., acidotolerant actinomycetes 1 from pine litter.</title>
        <authorList>
            <person name="Swiecimska M."/>
            <person name="Golinska P."/>
            <person name="Sangal V."/>
            <person name="Wachnowicz B."/>
            <person name="Goodfellow M."/>
        </authorList>
    </citation>
    <scope>NUCLEOTIDE SEQUENCE [LARGE SCALE GENOMIC DNA]</scope>
    <source>
        <strain evidence="6 7">SL54</strain>
    </source>
</reference>
<evidence type="ECO:0000256" key="1">
    <source>
        <dbReference type="ARBA" id="ARBA00022598"/>
    </source>
</evidence>
<comment type="caution">
    <text evidence="6">The sequence shown here is derived from an EMBL/GenBank/DDBJ whole genome shotgun (WGS) entry which is preliminary data.</text>
</comment>
<dbReference type="SUPFAM" id="SSF56059">
    <property type="entry name" value="Glutathione synthetase ATP-binding domain-like"/>
    <property type="match status" value="1"/>
</dbReference>
<evidence type="ECO:0000313" key="7">
    <source>
        <dbReference type="Proteomes" id="UP001156398"/>
    </source>
</evidence>
<dbReference type="InterPro" id="IPR040570">
    <property type="entry name" value="LAL_C2"/>
</dbReference>
<evidence type="ECO:0000256" key="4">
    <source>
        <dbReference type="PROSITE-ProRule" id="PRU00409"/>
    </source>
</evidence>
<proteinExistence type="predicted"/>
<dbReference type="Pfam" id="PF13535">
    <property type="entry name" value="ATP-grasp_4"/>
    <property type="match status" value="1"/>
</dbReference>
<accession>A0ABT6W8A2</accession>
<protein>
    <submittedName>
        <fullName evidence="6">ATP-grasp domain-containing protein</fullName>
    </submittedName>
</protein>